<dbReference type="EMBL" id="SIJB01000038">
    <property type="protein sequence ID" value="NBI30736.1"/>
    <property type="molecule type" value="Genomic_DNA"/>
</dbReference>
<dbReference type="RefSeq" id="WP_160647549.1">
    <property type="nucleotide sequence ID" value="NZ_SIJB01000038.1"/>
</dbReference>
<organism evidence="1 2">
    <name type="scientific">Chengkuizengella marina</name>
    <dbReference type="NCBI Taxonomy" id="2507566"/>
    <lineage>
        <taxon>Bacteria</taxon>
        <taxon>Bacillati</taxon>
        <taxon>Bacillota</taxon>
        <taxon>Bacilli</taxon>
        <taxon>Bacillales</taxon>
        <taxon>Paenibacillaceae</taxon>
        <taxon>Chengkuizengella</taxon>
    </lineage>
</organism>
<evidence type="ECO:0000313" key="1">
    <source>
        <dbReference type="EMBL" id="NBI30736.1"/>
    </source>
</evidence>
<sequence length="107" mass="12567">MSINSIVINALKDISIPVAFQNYTGSEKIYITFFEYNQTSALNTDDEEQRTAHYIQVDVWSNTDYTNIVDQVKERMKLEDFSRTSEADFYEKDTSIFHKAIRFKGEF</sequence>
<gene>
    <name evidence="1" type="ORF">ERL59_17435</name>
</gene>
<proteinExistence type="predicted"/>
<evidence type="ECO:0000313" key="2">
    <source>
        <dbReference type="Proteomes" id="UP000448943"/>
    </source>
</evidence>
<accession>A0A6N9Q791</accession>
<name>A0A6N9Q791_9BACL</name>
<dbReference type="AlphaFoldDB" id="A0A6N9Q791"/>
<dbReference type="OrthoDB" id="2454603at2"/>
<keyword evidence="2" id="KW-1185">Reference proteome</keyword>
<dbReference type="Proteomes" id="UP000448943">
    <property type="component" value="Unassembled WGS sequence"/>
</dbReference>
<comment type="caution">
    <text evidence="1">The sequence shown here is derived from an EMBL/GenBank/DDBJ whole genome shotgun (WGS) entry which is preliminary data.</text>
</comment>
<reference evidence="1 2" key="1">
    <citation type="submission" date="2019-01" db="EMBL/GenBank/DDBJ databases">
        <title>Chengkuizengella sp. nov., isolated from deep-sea sediment of East Pacific Ocean.</title>
        <authorList>
            <person name="Yang J."/>
            <person name="Lai Q."/>
            <person name="Shao Z."/>
        </authorList>
    </citation>
    <scope>NUCLEOTIDE SEQUENCE [LARGE SCALE GENOMIC DNA]</scope>
    <source>
        <strain evidence="1 2">YPA3-1-1</strain>
    </source>
</reference>
<evidence type="ECO:0008006" key="3">
    <source>
        <dbReference type="Google" id="ProtNLM"/>
    </source>
</evidence>
<protein>
    <recommendedName>
        <fullName evidence="3">DUF3168 domain-containing protein</fullName>
    </recommendedName>
</protein>